<organism evidence="2 3">
    <name type="scientific">Exiguobacterium sp. (strain ATCC BAA-1283 / AT1b)</name>
    <dbReference type="NCBI Taxonomy" id="360911"/>
    <lineage>
        <taxon>Bacteria</taxon>
        <taxon>Bacillati</taxon>
        <taxon>Bacillota</taxon>
        <taxon>Bacilli</taxon>
        <taxon>Bacillales</taxon>
        <taxon>Bacillales Family XII. Incertae Sedis</taxon>
        <taxon>Exiguobacterium</taxon>
    </lineage>
</organism>
<evidence type="ECO:0000313" key="3">
    <source>
        <dbReference type="Proteomes" id="UP000000716"/>
    </source>
</evidence>
<keyword evidence="1" id="KW-0175">Coiled coil</keyword>
<dbReference type="AlphaFoldDB" id="C4L6S1"/>
<evidence type="ECO:0000313" key="2">
    <source>
        <dbReference type="EMBL" id="ACQ71950.1"/>
    </source>
</evidence>
<dbReference type="EMBL" id="CP001615">
    <property type="protein sequence ID" value="ACQ71950.1"/>
    <property type="molecule type" value="Genomic_DNA"/>
</dbReference>
<reference evidence="2 3" key="1">
    <citation type="journal article" date="2011" name="J. Bacteriol.">
        <title>Complete genome sequence of the Thermophilic Bacterium Exiguobacterium sp. AT1b.</title>
        <authorList>
            <person name="Vishnivetskaya T.A."/>
            <person name="Lucas S."/>
            <person name="Copeland A."/>
            <person name="Lapidus A."/>
            <person name="Glavina Del Rio T."/>
            <person name="Dalin E."/>
            <person name="Tice H."/>
            <person name="Bruce D.C."/>
            <person name="Goodwin L.A."/>
            <person name="Pitluck S."/>
            <person name="Saunders E."/>
            <person name="Brettin T."/>
            <person name="Detter C."/>
            <person name="Han C."/>
            <person name="Larimer F."/>
            <person name="Land M.L."/>
            <person name="Hauser L.J."/>
            <person name="Kyrpides N.C."/>
            <person name="Ovchinnikova G."/>
            <person name="Kathariou S."/>
            <person name="Ramaley R.F."/>
            <person name="Rodrigues D.F."/>
            <person name="Hendrix C."/>
            <person name="Richardson P."/>
            <person name="Tiedje J.M."/>
        </authorList>
    </citation>
    <scope>NUCLEOTIDE SEQUENCE [LARGE SCALE GENOMIC DNA]</scope>
    <source>
        <strain evidence="3">ATCC BAA-1283 / AT1b</strain>
    </source>
</reference>
<accession>C4L6S1</accession>
<feature type="coiled-coil region" evidence="1">
    <location>
        <begin position="1"/>
        <end position="42"/>
    </location>
</feature>
<dbReference type="RefSeq" id="WP_015881509.1">
    <property type="nucleotide sequence ID" value="NC_012673.1"/>
</dbReference>
<dbReference type="STRING" id="360911.EAT1b_3038"/>
<name>C4L6S1_EXISA</name>
<proteinExistence type="predicted"/>
<keyword evidence="3" id="KW-1185">Reference proteome</keyword>
<dbReference type="Proteomes" id="UP000000716">
    <property type="component" value="Chromosome"/>
</dbReference>
<evidence type="ECO:0000256" key="1">
    <source>
        <dbReference type="SAM" id="Coils"/>
    </source>
</evidence>
<sequence>MSNLKDRLEQAKTNVRNAENAKTIAETQKASAEQQLEEVIAKMAEEGVTPETISEEIVKLETKISEDLGKVERLIPQDV</sequence>
<dbReference type="HOGENOM" id="CLU_2630640_0_0_9"/>
<dbReference type="OrthoDB" id="9931829at2"/>
<gene>
    <name evidence="2" type="ordered locus">EAT1b_3038</name>
</gene>
<dbReference type="KEGG" id="eat:EAT1b_3038"/>
<protein>
    <submittedName>
        <fullName evidence="2">Cytoplasmic protein</fullName>
    </submittedName>
</protein>